<proteinExistence type="predicted"/>
<feature type="transmembrane region" description="Helical" evidence="7">
    <location>
        <begin position="250"/>
        <end position="272"/>
    </location>
</feature>
<dbReference type="Gene3D" id="3.40.50.300">
    <property type="entry name" value="P-loop containing nucleotide triphosphate hydrolases"/>
    <property type="match status" value="1"/>
</dbReference>
<dbReference type="SUPFAM" id="SSF90123">
    <property type="entry name" value="ABC transporter transmembrane region"/>
    <property type="match status" value="1"/>
</dbReference>
<reference evidence="10 11" key="1">
    <citation type="submission" date="2013-08" db="EMBL/GenBank/DDBJ databases">
        <authorList>
            <person name="Durkin A.S."/>
            <person name="Haft D.R."/>
            <person name="McCorrison J."/>
            <person name="Torralba M."/>
            <person name="Gillis M."/>
            <person name="Haft D.H."/>
            <person name="Methe B."/>
            <person name="Sutton G."/>
            <person name="Nelson K.E."/>
        </authorList>
    </citation>
    <scope>NUCLEOTIDE SEQUENCE [LARGE SCALE GENOMIC DNA]</scope>
    <source>
        <strain evidence="10 11">F0195</strain>
    </source>
</reference>
<dbReference type="SMART" id="SM00382">
    <property type="entry name" value="AAA"/>
    <property type="match status" value="1"/>
</dbReference>
<keyword evidence="3" id="KW-0547">Nucleotide-binding</keyword>
<evidence type="ECO:0000256" key="4">
    <source>
        <dbReference type="ARBA" id="ARBA00022840"/>
    </source>
</evidence>
<dbReference type="GO" id="GO:0005886">
    <property type="term" value="C:plasma membrane"/>
    <property type="evidence" value="ECO:0007669"/>
    <property type="project" value="UniProtKB-SubCell"/>
</dbReference>
<dbReference type="Proteomes" id="UP000016638">
    <property type="component" value="Unassembled WGS sequence"/>
</dbReference>
<feature type="transmembrane region" description="Helical" evidence="7">
    <location>
        <begin position="20"/>
        <end position="43"/>
    </location>
</feature>
<feature type="domain" description="ABC transmembrane type-1" evidence="9">
    <location>
        <begin position="25"/>
        <end position="308"/>
    </location>
</feature>
<evidence type="ECO:0000313" key="10">
    <source>
        <dbReference type="EMBL" id="ERL08459.1"/>
    </source>
</evidence>
<dbReference type="InterPro" id="IPR036640">
    <property type="entry name" value="ABC1_TM_sf"/>
</dbReference>
<protein>
    <submittedName>
        <fullName evidence="10">ABC transporter, ATP-binding protein</fullName>
    </submittedName>
</protein>
<feature type="transmembrane region" description="Helical" evidence="7">
    <location>
        <begin position="134"/>
        <end position="158"/>
    </location>
</feature>
<dbReference type="PROSITE" id="PS50929">
    <property type="entry name" value="ABC_TM1F"/>
    <property type="match status" value="1"/>
</dbReference>
<feature type="transmembrane region" description="Helical" evidence="7">
    <location>
        <begin position="49"/>
        <end position="74"/>
    </location>
</feature>
<dbReference type="PATRIC" id="fig|1125712.3.peg.1115"/>
<dbReference type="Gene3D" id="1.20.1560.10">
    <property type="entry name" value="ABC transporter type 1, transmembrane domain"/>
    <property type="match status" value="1"/>
</dbReference>
<dbReference type="PROSITE" id="PS00211">
    <property type="entry name" value="ABC_TRANSPORTER_1"/>
    <property type="match status" value="1"/>
</dbReference>
<feature type="domain" description="ABC transporter" evidence="8">
    <location>
        <begin position="330"/>
        <end position="552"/>
    </location>
</feature>
<name>U2T5X5_9ACTN</name>
<keyword evidence="11" id="KW-1185">Reference proteome</keyword>
<sequence length="552" mass="57801">MTKRHDARIMWRMLGLTKPLAGFMVISVACGVAGFACATFLPVLAAGEAVSLVSGAPLLSVGACVGILCALAIARGVLHYVEQSCNHYIAFKLLAHIRSEVFASLRRLAPAKLAGADRGSLVSMVTADIELLEVFFAHTISPICIAVLMSALMVALLGTISWQLALVALVGYLVVGVVVPVLVSWLSGDGGRASREQAAGLSTFVLDGLRGLAEVLQFDAGAARLGTLDARSRELVETQRDLRDAATTGSMAAGAAITACSLAELVVGVLLWRGGAVGASAVVVSTVATLSSFGPVVALANLGSTLQGTLASAGRVLDILDEEPVVEEVTEGEDIAFGGATARGVGFSYDDGRVLDDVTLDIPQGSIVGITGRSGSGKSTFCRLLMRFWDVDKGQLAISGQRIDTVRTGNLRDLEALVEQDTYLFHDTIRDNLLIARPDATQGQIEAACHAASVHDFIMGLPQGYDTEVGELGDTLSGGERQRLGLARAFLHDAPFLILDEPTSSLDSLNEGVILRSLDGQRGARTVLLVSHRASTMAVADQTFSMDAGRVS</sequence>
<accession>U2T5X5</accession>
<dbReference type="eggNOG" id="COG1132">
    <property type="taxonomic scope" value="Bacteria"/>
</dbReference>
<dbReference type="RefSeq" id="WP_021725962.1">
    <property type="nucleotide sequence ID" value="NZ_AWEZ01000044.1"/>
</dbReference>
<evidence type="ECO:0000256" key="1">
    <source>
        <dbReference type="ARBA" id="ARBA00004651"/>
    </source>
</evidence>
<evidence type="ECO:0000256" key="3">
    <source>
        <dbReference type="ARBA" id="ARBA00022741"/>
    </source>
</evidence>
<organism evidence="10 11">
    <name type="scientific">Olsenella profusa F0195</name>
    <dbReference type="NCBI Taxonomy" id="1125712"/>
    <lineage>
        <taxon>Bacteria</taxon>
        <taxon>Bacillati</taxon>
        <taxon>Actinomycetota</taxon>
        <taxon>Coriobacteriia</taxon>
        <taxon>Coriobacteriales</taxon>
        <taxon>Atopobiaceae</taxon>
        <taxon>Olsenella</taxon>
    </lineage>
</organism>
<dbReference type="InterPro" id="IPR003439">
    <property type="entry name" value="ABC_transporter-like_ATP-bd"/>
</dbReference>
<evidence type="ECO:0000256" key="6">
    <source>
        <dbReference type="ARBA" id="ARBA00023136"/>
    </source>
</evidence>
<gene>
    <name evidence="10" type="ORF">HMPREF1316_2000</name>
</gene>
<dbReference type="PANTHER" id="PTHR43394:SF1">
    <property type="entry name" value="ATP-BINDING CASSETTE SUB-FAMILY B MEMBER 10, MITOCHONDRIAL"/>
    <property type="match status" value="1"/>
</dbReference>
<evidence type="ECO:0000313" key="11">
    <source>
        <dbReference type="Proteomes" id="UP000016638"/>
    </source>
</evidence>
<evidence type="ECO:0000259" key="9">
    <source>
        <dbReference type="PROSITE" id="PS50929"/>
    </source>
</evidence>
<dbReference type="PROSITE" id="PS50893">
    <property type="entry name" value="ABC_TRANSPORTER_2"/>
    <property type="match status" value="1"/>
</dbReference>
<feature type="transmembrane region" description="Helical" evidence="7">
    <location>
        <begin position="278"/>
        <end position="300"/>
    </location>
</feature>
<keyword evidence="4 10" id="KW-0067">ATP-binding</keyword>
<dbReference type="PROSITE" id="PS51257">
    <property type="entry name" value="PROKAR_LIPOPROTEIN"/>
    <property type="match status" value="1"/>
</dbReference>
<dbReference type="InterPro" id="IPR003593">
    <property type="entry name" value="AAA+_ATPase"/>
</dbReference>
<keyword evidence="2 7" id="KW-0812">Transmembrane</keyword>
<evidence type="ECO:0000256" key="5">
    <source>
        <dbReference type="ARBA" id="ARBA00022989"/>
    </source>
</evidence>
<dbReference type="EMBL" id="AWEZ01000044">
    <property type="protein sequence ID" value="ERL08459.1"/>
    <property type="molecule type" value="Genomic_DNA"/>
</dbReference>
<dbReference type="PANTHER" id="PTHR43394">
    <property type="entry name" value="ATP-DEPENDENT PERMEASE MDL1, MITOCHONDRIAL"/>
    <property type="match status" value="1"/>
</dbReference>
<evidence type="ECO:0000259" key="8">
    <source>
        <dbReference type="PROSITE" id="PS50893"/>
    </source>
</evidence>
<evidence type="ECO:0000256" key="7">
    <source>
        <dbReference type="SAM" id="Phobius"/>
    </source>
</evidence>
<dbReference type="AlphaFoldDB" id="U2T5X5"/>
<dbReference type="GO" id="GO:0005524">
    <property type="term" value="F:ATP binding"/>
    <property type="evidence" value="ECO:0007669"/>
    <property type="project" value="UniProtKB-KW"/>
</dbReference>
<feature type="transmembrane region" description="Helical" evidence="7">
    <location>
        <begin position="164"/>
        <end position="186"/>
    </location>
</feature>
<dbReference type="InterPro" id="IPR027417">
    <property type="entry name" value="P-loop_NTPase"/>
</dbReference>
<dbReference type="InterPro" id="IPR011527">
    <property type="entry name" value="ABC1_TM_dom"/>
</dbReference>
<dbReference type="SUPFAM" id="SSF52540">
    <property type="entry name" value="P-loop containing nucleoside triphosphate hydrolases"/>
    <property type="match status" value="1"/>
</dbReference>
<evidence type="ECO:0000256" key="2">
    <source>
        <dbReference type="ARBA" id="ARBA00022692"/>
    </source>
</evidence>
<comment type="caution">
    <text evidence="10">The sequence shown here is derived from an EMBL/GenBank/DDBJ whole genome shotgun (WGS) entry which is preliminary data.</text>
</comment>
<dbReference type="STRING" id="1125712.HMPREF1316_2000"/>
<dbReference type="GO" id="GO:0015421">
    <property type="term" value="F:ABC-type oligopeptide transporter activity"/>
    <property type="evidence" value="ECO:0007669"/>
    <property type="project" value="TreeGrafter"/>
</dbReference>
<dbReference type="GO" id="GO:0016887">
    <property type="term" value="F:ATP hydrolysis activity"/>
    <property type="evidence" value="ECO:0007669"/>
    <property type="project" value="InterPro"/>
</dbReference>
<dbReference type="Pfam" id="PF00664">
    <property type="entry name" value="ABC_membrane"/>
    <property type="match status" value="1"/>
</dbReference>
<comment type="subcellular location">
    <subcellularLocation>
        <location evidence="1">Cell membrane</location>
        <topology evidence="1">Multi-pass membrane protein</topology>
    </subcellularLocation>
</comment>
<keyword evidence="6 7" id="KW-0472">Membrane</keyword>
<dbReference type="InterPro" id="IPR039421">
    <property type="entry name" value="Type_1_exporter"/>
</dbReference>
<dbReference type="Pfam" id="PF00005">
    <property type="entry name" value="ABC_tran"/>
    <property type="match status" value="1"/>
</dbReference>
<keyword evidence="5 7" id="KW-1133">Transmembrane helix</keyword>
<dbReference type="InterPro" id="IPR017871">
    <property type="entry name" value="ABC_transporter-like_CS"/>
</dbReference>